<dbReference type="EMBL" id="CAGKOT010000066">
    <property type="protein sequence ID" value="CAB5389888.1"/>
    <property type="molecule type" value="Genomic_DNA"/>
</dbReference>
<feature type="domain" description="TLDc" evidence="1">
    <location>
        <begin position="288"/>
        <end position="479"/>
    </location>
</feature>
<dbReference type="PROSITE" id="PS51886">
    <property type="entry name" value="TLDC"/>
    <property type="match status" value="3"/>
</dbReference>
<accession>A0A916EGM9</accession>
<evidence type="ECO:0000259" key="1">
    <source>
        <dbReference type="PROSITE" id="PS51886"/>
    </source>
</evidence>
<evidence type="ECO:0000313" key="2">
    <source>
        <dbReference type="EMBL" id="CAB5389888.1"/>
    </source>
</evidence>
<dbReference type="InterPro" id="IPR006571">
    <property type="entry name" value="TLDc_dom"/>
</dbReference>
<feature type="domain" description="TLDc" evidence="1">
    <location>
        <begin position="770"/>
        <end position="981"/>
    </location>
</feature>
<dbReference type="Proteomes" id="UP000684084">
    <property type="component" value="Unassembled WGS sequence"/>
</dbReference>
<name>A0A916EGM9_9GLOM</name>
<dbReference type="VEuPathDB" id="FungiDB:RhiirFUN_012909"/>
<dbReference type="AlphaFoldDB" id="A0A916EGM9"/>
<evidence type="ECO:0000313" key="3">
    <source>
        <dbReference type="Proteomes" id="UP000684084"/>
    </source>
</evidence>
<comment type="caution">
    <text evidence="2">The sequence shown here is derived from an EMBL/GenBank/DDBJ whole genome shotgun (WGS) entry which is preliminary data.</text>
</comment>
<proteinExistence type="predicted"/>
<reference evidence="2" key="1">
    <citation type="submission" date="2020-05" db="EMBL/GenBank/DDBJ databases">
        <authorList>
            <person name="Rincon C."/>
            <person name="Sanders R I."/>
            <person name="Robbins C."/>
            <person name="Chaturvedi A."/>
        </authorList>
    </citation>
    <scope>NUCLEOTIDE SEQUENCE</scope>
    <source>
        <strain evidence="2">CHB12</strain>
    </source>
</reference>
<sequence length="985" mass="115811">MFSTTMVSYTYTFPDLTTDSLDPPIIDGPHDTLIEIYDRTSGNIKTFDAYSSKLRRKCEYFKVALSEKWARKIDDKYKLSLEVSTDAFEIILKGICDGKVTLYNPDTNILMELMLISDVLLLLEFFDFLRSKLDEKKNKNKEWSDEDIFPILKTSYRIPSTQDLYLICQDVFAERPSILFDSPDFVHIEEELLLRILKLDMLCIPEIKIFNKLIEWGIANTPDYHTLTDKPSQINALGVTLEDSLRLIQYKNMSREERLSIQDYEPILPTQLVRYKIPPRSNSLVEPEVISSRLTGLIATYVDRRDPNDNPYTGFNAPLQFRHVFRMKDMTGFYTEHHKFYNKSSTRRLLPTMKCCHDRPSLMIMKLKRSGKIIGTYNPVDWKQDISKRVYVSTSESFLFSCDDRYGTNFKLSRVRDFNRAMCLESVYPSGVLLKFGEDLSFEYNVYYVNCYIKNNYYEHPIMEEGKYEIEEWDIYKIHRKDDKPIVVMNEEIKISHQINPLVETKIVDNDFFALVATWINKKDPVKDLYTWSNTPFKFTPLFRMKDATDFYHQNNNYYNKSTDRLLPTMKCHHGPSLMIMKLKPSGKIIGAYNPVSWKQKLGRSGLCEYENTSESFIFSIEDAIGTNYILSRVKNFRRAICSEEVYSRNYNTEVPNGVLLRFGEGLQFYYEEDYRGEESVLCHIKRNDSYEQPAIIPEGVYTIDEWEIFRVSKRDSKFQTRTYSPVISKYTTFNYIFTNPSRKIKIRNPIRKIRNSHRKIICDGFRPHQIIEDEFIALISTWIEGENSTEELDDPYDDFLEMPFQFTLLFRMNGRSKSHEKYYNQSTYNLLPTMKCHHGPSLMIMRIKDSEEIIGAYNPINWKLDLSDKKKYATTTESFIFSSKDEYGTEATLSRVKTPDKAISQTSVYPNGILLKFGEDLSFIYRHGNIHTDEPDYGFDDDIIWPHVICHIKSDGLYEQPTILPEGRYEIDAWEIYRVTRTDK</sequence>
<gene>
    <name evidence="2" type="ORF">CHRIB12_LOCUS21278</name>
</gene>
<feature type="domain" description="TLDc" evidence="1">
    <location>
        <begin position="506"/>
        <end position="713"/>
    </location>
</feature>
<protein>
    <recommendedName>
        <fullName evidence="1">TLDc domain-containing protein</fullName>
    </recommendedName>
</protein>
<dbReference type="OrthoDB" id="2381294at2759"/>
<organism evidence="2 3">
    <name type="scientific">Rhizophagus irregularis</name>
    <dbReference type="NCBI Taxonomy" id="588596"/>
    <lineage>
        <taxon>Eukaryota</taxon>
        <taxon>Fungi</taxon>
        <taxon>Fungi incertae sedis</taxon>
        <taxon>Mucoromycota</taxon>
        <taxon>Glomeromycotina</taxon>
        <taxon>Glomeromycetes</taxon>
        <taxon>Glomerales</taxon>
        <taxon>Glomeraceae</taxon>
        <taxon>Rhizophagus</taxon>
    </lineage>
</organism>